<dbReference type="EMBL" id="JACHHR010000001">
    <property type="protein sequence ID" value="MBB5210017.1"/>
    <property type="molecule type" value="Genomic_DNA"/>
</dbReference>
<reference evidence="3 6" key="2">
    <citation type="submission" date="2020-08" db="EMBL/GenBank/DDBJ databases">
        <title>Genomic Encyclopedia of Type Strains, Phase IV (KMG-IV): sequencing the most valuable type-strain genomes for metagenomic binning, comparative biology and taxonomic classification.</title>
        <authorList>
            <person name="Goeker M."/>
        </authorList>
    </citation>
    <scope>NUCLEOTIDE SEQUENCE [LARGE SCALE GENOMIC DNA]</scope>
    <source>
        <strain evidence="3 6">DSM 11525</strain>
    </source>
</reference>
<organism evidence="3 6">
    <name type="scientific">Microbulbifer hydrolyticus</name>
    <dbReference type="NCBI Taxonomy" id="48074"/>
    <lineage>
        <taxon>Bacteria</taxon>
        <taxon>Pseudomonadati</taxon>
        <taxon>Pseudomonadota</taxon>
        <taxon>Gammaproteobacteria</taxon>
        <taxon>Cellvibrionales</taxon>
        <taxon>Microbulbiferaceae</taxon>
        <taxon>Microbulbifer</taxon>
    </lineage>
</organism>
<feature type="transmembrane region" description="Helical" evidence="2">
    <location>
        <begin position="48"/>
        <end position="65"/>
    </location>
</feature>
<dbReference type="Proteomes" id="UP000563601">
    <property type="component" value="Unassembled WGS sequence"/>
</dbReference>
<dbReference type="AlphaFoldDB" id="A0A6P1T9K3"/>
<gene>
    <name evidence="4" type="ORF">GTQ55_11010</name>
    <name evidence="3" type="ORF">HNQ53_000205</name>
</gene>
<dbReference type="OrthoDB" id="5830026at2"/>
<keyword evidence="2" id="KW-1133">Transmembrane helix</keyword>
<evidence type="ECO:0000256" key="1">
    <source>
        <dbReference type="SAM" id="MobiDB-lite"/>
    </source>
</evidence>
<keyword evidence="2" id="KW-0472">Membrane</keyword>
<evidence type="ECO:0000313" key="6">
    <source>
        <dbReference type="Proteomes" id="UP000563601"/>
    </source>
</evidence>
<feature type="transmembrane region" description="Helical" evidence="2">
    <location>
        <begin position="85"/>
        <end position="104"/>
    </location>
</feature>
<evidence type="ECO:0000256" key="2">
    <source>
        <dbReference type="SAM" id="Phobius"/>
    </source>
</evidence>
<dbReference type="Proteomes" id="UP000464675">
    <property type="component" value="Chromosome"/>
</dbReference>
<name>A0A6P1T9K3_9GAMM</name>
<evidence type="ECO:0000313" key="5">
    <source>
        <dbReference type="Proteomes" id="UP000464675"/>
    </source>
</evidence>
<proteinExistence type="predicted"/>
<feature type="compositionally biased region" description="Polar residues" evidence="1">
    <location>
        <begin position="1"/>
        <end position="26"/>
    </location>
</feature>
<protein>
    <recommendedName>
        <fullName evidence="7">DUF4234 domain-containing protein</fullName>
    </recommendedName>
</protein>
<dbReference type="RefSeq" id="WP_161858775.1">
    <property type="nucleotide sequence ID" value="NZ_CP047491.1"/>
</dbReference>
<evidence type="ECO:0008006" key="7">
    <source>
        <dbReference type="Google" id="ProtNLM"/>
    </source>
</evidence>
<keyword evidence="5" id="KW-1185">Reference proteome</keyword>
<accession>A0A6P1T9K3</accession>
<evidence type="ECO:0000313" key="4">
    <source>
        <dbReference type="EMBL" id="QHQ39458.1"/>
    </source>
</evidence>
<keyword evidence="2" id="KW-0812">Transmembrane</keyword>
<feature type="transmembrane region" description="Helical" evidence="2">
    <location>
        <begin position="196"/>
        <end position="216"/>
    </location>
</feature>
<sequence>MSIHASTSTPDGQFATSSDVSPTTGIGDQAHSDRSNVDPQNVAKPRSLGWEVVLFIATFGLYFSYYLYRVVKDFRTINHEKVSPAWWILTPYFLLAQFFAYPRLMRLLENAESRCELSQPWGQWRKLWMLGMWVVTLLINVSDKVPDSDRWFVAVFFLGTVLFSVLHRRVNRIRTAYWKRLSQGSTLSRRYNPAEWILTVLCLPVATVLLCILLFYTQMFGGNQLEALKHGAITKQEGHPFRVKVQGDHWSRVEIGSHSDGTALLELEGANTNAYFVVFHHGKETSLNQVSAYRTDEASEEFSQTTCMENREFLATDNSNGSSIVSSLECRGTLLGNKVLVTSRSIQTDEGVYELYGQLVAAKADFNHAEGDYQETEKGFLPL</sequence>
<feature type="transmembrane region" description="Helical" evidence="2">
    <location>
        <begin position="151"/>
        <end position="170"/>
    </location>
</feature>
<reference evidence="4 5" key="1">
    <citation type="submission" date="2020-01" db="EMBL/GenBank/DDBJ databases">
        <title>The possibility of degradation of plastic by Microbulbifer hydrolyticus IRE-31.</title>
        <authorList>
            <person name="Liu L."/>
        </authorList>
    </citation>
    <scope>NUCLEOTIDE SEQUENCE [LARGE SCALE GENOMIC DNA]</scope>
    <source>
        <strain evidence="4 5">IRE-31</strain>
    </source>
</reference>
<feature type="region of interest" description="Disordered" evidence="1">
    <location>
        <begin position="1"/>
        <end position="41"/>
    </location>
</feature>
<evidence type="ECO:0000313" key="3">
    <source>
        <dbReference type="EMBL" id="MBB5210017.1"/>
    </source>
</evidence>
<dbReference type="EMBL" id="CP047491">
    <property type="protein sequence ID" value="QHQ39458.1"/>
    <property type="molecule type" value="Genomic_DNA"/>
</dbReference>